<dbReference type="EMBL" id="BOMI01000137">
    <property type="protein sequence ID" value="GID78087.1"/>
    <property type="molecule type" value="Genomic_DNA"/>
</dbReference>
<gene>
    <name evidence="2" type="ORF">Ade02nite_67280</name>
</gene>
<feature type="domain" description="SprT-like" evidence="1">
    <location>
        <begin position="1"/>
        <end position="139"/>
    </location>
</feature>
<evidence type="ECO:0000313" key="2">
    <source>
        <dbReference type="EMBL" id="GID78087.1"/>
    </source>
</evidence>
<reference evidence="2 3" key="1">
    <citation type="submission" date="2021-01" db="EMBL/GenBank/DDBJ databases">
        <title>Whole genome shotgun sequence of Actinoplanes deccanensis NBRC 13994.</title>
        <authorList>
            <person name="Komaki H."/>
            <person name="Tamura T."/>
        </authorList>
    </citation>
    <scope>NUCLEOTIDE SEQUENCE [LARGE SCALE GENOMIC DNA]</scope>
    <source>
        <strain evidence="2 3">NBRC 13994</strain>
    </source>
</reference>
<dbReference type="Proteomes" id="UP000609879">
    <property type="component" value="Unassembled WGS sequence"/>
</dbReference>
<protein>
    <recommendedName>
        <fullName evidence="1">SprT-like domain-containing protein</fullName>
    </recommendedName>
</protein>
<keyword evidence="3" id="KW-1185">Reference proteome</keyword>
<sequence length="232" mass="25420">MDLSEARELATGLMARHRLTGWRLVFDNAKTRAGACRSDRREITLSRPLVALYSPEQVTETMLHEIAHALAGSGHGHDRVWRTIARRIGYTGGRCLPADAPQVDGPWVGVCPAGHRTTAHRRPVRVRSCPQCSPRFDLSARYTWTFRGGPAEMDPRYEAELARLSRGRPEPAGAPALVGVGDRVRLMGTGKYAGLTGTVEKRGRSRYQVRTRAGLLSVAFTAAQPVTAPGRD</sequence>
<dbReference type="Pfam" id="PF10263">
    <property type="entry name" value="SprT-like"/>
    <property type="match status" value="1"/>
</dbReference>
<name>A0ABQ3YDM4_9ACTN</name>
<proteinExistence type="predicted"/>
<evidence type="ECO:0000313" key="3">
    <source>
        <dbReference type="Proteomes" id="UP000609879"/>
    </source>
</evidence>
<organism evidence="2 3">
    <name type="scientific">Paractinoplanes deccanensis</name>
    <dbReference type="NCBI Taxonomy" id="113561"/>
    <lineage>
        <taxon>Bacteria</taxon>
        <taxon>Bacillati</taxon>
        <taxon>Actinomycetota</taxon>
        <taxon>Actinomycetes</taxon>
        <taxon>Micromonosporales</taxon>
        <taxon>Micromonosporaceae</taxon>
        <taxon>Paractinoplanes</taxon>
    </lineage>
</organism>
<dbReference type="SMART" id="SM00731">
    <property type="entry name" value="SprT"/>
    <property type="match status" value="1"/>
</dbReference>
<accession>A0ABQ3YDM4</accession>
<dbReference type="InterPro" id="IPR006640">
    <property type="entry name" value="SprT-like_domain"/>
</dbReference>
<evidence type="ECO:0000259" key="1">
    <source>
        <dbReference type="SMART" id="SM00731"/>
    </source>
</evidence>
<dbReference type="RefSeq" id="WP_203772675.1">
    <property type="nucleotide sequence ID" value="NZ_BAAABO010000018.1"/>
</dbReference>
<comment type="caution">
    <text evidence="2">The sequence shown here is derived from an EMBL/GenBank/DDBJ whole genome shotgun (WGS) entry which is preliminary data.</text>
</comment>